<reference evidence="1 2" key="1">
    <citation type="journal article" date="2020" name="Cell">
        <title>Large-Scale Comparative Analyses of Tick Genomes Elucidate Their Genetic Diversity and Vector Capacities.</title>
        <authorList>
            <consortium name="Tick Genome and Microbiome Consortium (TIGMIC)"/>
            <person name="Jia N."/>
            <person name="Wang J."/>
            <person name="Shi W."/>
            <person name="Du L."/>
            <person name="Sun Y."/>
            <person name="Zhan W."/>
            <person name="Jiang J.F."/>
            <person name="Wang Q."/>
            <person name="Zhang B."/>
            <person name="Ji P."/>
            <person name="Bell-Sakyi L."/>
            <person name="Cui X.M."/>
            <person name="Yuan T.T."/>
            <person name="Jiang B.G."/>
            <person name="Yang W.F."/>
            <person name="Lam T.T."/>
            <person name="Chang Q.C."/>
            <person name="Ding S.J."/>
            <person name="Wang X.J."/>
            <person name="Zhu J.G."/>
            <person name="Ruan X.D."/>
            <person name="Zhao L."/>
            <person name="Wei J.T."/>
            <person name="Ye R.Z."/>
            <person name="Que T.C."/>
            <person name="Du C.H."/>
            <person name="Zhou Y.H."/>
            <person name="Cheng J.X."/>
            <person name="Dai P.F."/>
            <person name="Guo W.B."/>
            <person name="Han X.H."/>
            <person name="Huang E.J."/>
            <person name="Li L.F."/>
            <person name="Wei W."/>
            <person name="Gao Y.C."/>
            <person name="Liu J.Z."/>
            <person name="Shao H.Z."/>
            <person name="Wang X."/>
            <person name="Wang C.C."/>
            <person name="Yang T.C."/>
            <person name="Huo Q.B."/>
            <person name="Li W."/>
            <person name="Chen H.Y."/>
            <person name="Chen S.E."/>
            <person name="Zhou L.G."/>
            <person name="Ni X.B."/>
            <person name="Tian J.H."/>
            <person name="Sheng Y."/>
            <person name="Liu T."/>
            <person name="Pan Y.S."/>
            <person name="Xia L.Y."/>
            <person name="Li J."/>
            <person name="Zhao F."/>
            <person name="Cao W.C."/>
        </authorList>
    </citation>
    <scope>NUCLEOTIDE SEQUENCE [LARGE SCALE GENOMIC DNA]</scope>
    <source>
        <strain evidence="1">Iper-2018</strain>
    </source>
</reference>
<accession>A0AC60QAR5</accession>
<keyword evidence="2" id="KW-1185">Reference proteome</keyword>
<name>A0AC60QAR5_IXOPE</name>
<dbReference type="EMBL" id="JABSTQ010009268">
    <property type="protein sequence ID" value="KAG0431002.1"/>
    <property type="molecule type" value="Genomic_DNA"/>
</dbReference>
<sequence length="84" mass="9813">HEDANDGEESWKTTAAHLWHRPPFQKTNEKKDLLQVPHQMFEGTFSEPSDLESPITLFRKFLANFTLKRLVEHTNLYIAQKYGG</sequence>
<dbReference type="Proteomes" id="UP000805193">
    <property type="component" value="Unassembled WGS sequence"/>
</dbReference>
<comment type="caution">
    <text evidence="1">The sequence shown here is derived from an EMBL/GenBank/DDBJ whole genome shotgun (WGS) entry which is preliminary data.</text>
</comment>
<protein>
    <submittedName>
        <fullName evidence="1">Uncharacterized protein</fullName>
    </submittedName>
</protein>
<feature type="non-terminal residue" evidence="1">
    <location>
        <position position="84"/>
    </location>
</feature>
<evidence type="ECO:0000313" key="2">
    <source>
        <dbReference type="Proteomes" id="UP000805193"/>
    </source>
</evidence>
<gene>
    <name evidence="1" type="ORF">HPB47_022186</name>
</gene>
<evidence type="ECO:0000313" key="1">
    <source>
        <dbReference type="EMBL" id="KAG0431002.1"/>
    </source>
</evidence>
<organism evidence="1 2">
    <name type="scientific">Ixodes persulcatus</name>
    <name type="common">Taiga tick</name>
    <dbReference type="NCBI Taxonomy" id="34615"/>
    <lineage>
        <taxon>Eukaryota</taxon>
        <taxon>Metazoa</taxon>
        <taxon>Ecdysozoa</taxon>
        <taxon>Arthropoda</taxon>
        <taxon>Chelicerata</taxon>
        <taxon>Arachnida</taxon>
        <taxon>Acari</taxon>
        <taxon>Parasitiformes</taxon>
        <taxon>Ixodida</taxon>
        <taxon>Ixodoidea</taxon>
        <taxon>Ixodidae</taxon>
        <taxon>Ixodinae</taxon>
        <taxon>Ixodes</taxon>
    </lineage>
</organism>
<proteinExistence type="predicted"/>
<feature type="non-terminal residue" evidence="1">
    <location>
        <position position="1"/>
    </location>
</feature>